<dbReference type="Gene3D" id="3.40.50.300">
    <property type="entry name" value="P-loop containing nucleotide triphosphate hydrolases"/>
    <property type="match status" value="3"/>
</dbReference>
<dbReference type="InterPro" id="IPR024317">
    <property type="entry name" value="Dynein_heavy_chain_D4_dom"/>
</dbReference>
<dbReference type="GO" id="GO:0051959">
    <property type="term" value="F:dynein light intermediate chain binding"/>
    <property type="evidence" value="ECO:0007669"/>
    <property type="project" value="InterPro"/>
</dbReference>
<reference evidence="5 6" key="1">
    <citation type="submission" date="2019-07" db="EMBL/GenBank/DDBJ databases">
        <title>Genomes of Cafeteria roenbergensis.</title>
        <authorList>
            <person name="Fischer M.G."/>
            <person name="Hackl T."/>
            <person name="Roman M."/>
        </authorList>
    </citation>
    <scope>NUCLEOTIDE SEQUENCE [LARGE SCALE GENOMIC DNA]</scope>
    <source>
        <strain evidence="5 6">Cflag</strain>
    </source>
</reference>
<dbReference type="EMBL" id="VLTM01000223">
    <property type="protein sequence ID" value="KAA0145827.1"/>
    <property type="molecule type" value="Genomic_DNA"/>
</dbReference>
<dbReference type="InterPro" id="IPR035706">
    <property type="entry name" value="AAA_9"/>
</dbReference>
<dbReference type="GO" id="GO:0045505">
    <property type="term" value="F:dynein intermediate chain binding"/>
    <property type="evidence" value="ECO:0007669"/>
    <property type="project" value="InterPro"/>
</dbReference>
<dbReference type="Pfam" id="PF12781">
    <property type="entry name" value="AAA_9"/>
    <property type="match status" value="1"/>
</dbReference>
<dbReference type="InterPro" id="IPR026983">
    <property type="entry name" value="DHC"/>
</dbReference>
<proteinExistence type="predicted"/>
<name>A0A5A8BZM3_CAFRO</name>
<dbReference type="GO" id="GO:0007018">
    <property type="term" value="P:microtubule-based movement"/>
    <property type="evidence" value="ECO:0007669"/>
    <property type="project" value="InterPro"/>
</dbReference>
<accession>A0A5A8BZM3</accession>
<dbReference type="Gene3D" id="1.20.920.20">
    <property type="match status" value="2"/>
</dbReference>
<dbReference type="PANTHER" id="PTHR22878">
    <property type="entry name" value="DYNEIN HEAVY CHAIN 6, AXONEMAL-LIKE-RELATED"/>
    <property type="match status" value="1"/>
</dbReference>
<dbReference type="Gene3D" id="1.10.8.1220">
    <property type="match status" value="1"/>
</dbReference>
<dbReference type="InterPro" id="IPR027417">
    <property type="entry name" value="P-loop_NTPase"/>
</dbReference>
<feature type="compositionally biased region" description="Low complexity" evidence="1">
    <location>
        <begin position="531"/>
        <end position="548"/>
    </location>
</feature>
<gene>
    <name evidence="5" type="ORF">FNF31_07945</name>
</gene>
<dbReference type="Proteomes" id="UP000325113">
    <property type="component" value="Unassembled WGS sequence"/>
</dbReference>
<comment type="caution">
    <text evidence="5">The sequence shown here is derived from an EMBL/GenBank/DDBJ whole genome shotgun (WGS) entry which is preliminary data.</text>
</comment>
<evidence type="ECO:0000259" key="3">
    <source>
        <dbReference type="Pfam" id="PF12780"/>
    </source>
</evidence>
<organism evidence="5 6">
    <name type="scientific">Cafeteria roenbergensis</name>
    <name type="common">Marine flagellate</name>
    <dbReference type="NCBI Taxonomy" id="33653"/>
    <lineage>
        <taxon>Eukaryota</taxon>
        <taxon>Sar</taxon>
        <taxon>Stramenopiles</taxon>
        <taxon>Bigyra</taxon>
        <taxon>Opalozoa</taxon>
        <taxon>Bicosoecida</taxon>
        <taxon>Cafeteriaceae</taxon>
        <taxon>Cafeteria</taxon>
    </lineage>
</organism>
<feature type="region of interest" description="Disordered" evidence="1">
    <location>
        <begin position="526"/>
        <end position="548"/>
    </location>
</feature>
<dbReference type="Pfam" id="PF12777">
    <property type="entry name" value="MT"/>
    <property type="match status" value="1"/>
</dbReference>
<feature type="domain" description="Dynein heavy chain coiled coil stalk" evidence="2">
    <location>
        <begin position="176"/>
        <end position="285"/>
    </location>
</feature>
<evidence type="ECO:0000259" key="4">
    <source>
        <dbReference type="Pfam" id="PF12781"/>
    </source>
</evidence>
<evidence type="ECO:0000256" key="1">
    <source>
        <dbReference type="SAM" id="MobiDB-lite"/>
    </source>
</evidence>
<feature type="domain" description="Dynein heavy chain AAA module D4" evidence="3">
    <location>
        <begin position="3"/>
        <end position="108"/>
    </location>
</feature>
<feature type="domain" description="Dynein heavy chain ATP-binding dynein motor region" evidence="4">
    <location>
        <begin position="392"/>
        <end position="429"/>
    </location>
</feature>
<evidence type="ECO:0000259" key="2">
    <source>
        <dbReference type="Pfam" id="PF12777"/>
    </source>
</evidence>
<dbReference type="GO" id="GO:0030286">
    <property type="term" value="C:dynein complex"/>
    <property type="evidence" value="ECO:0007669"/>
    <property type="project" value="InterPro"/>
</dbReference>
<dbReference type="InterPro" id="IPR024743">
    <property type="entry name" value="Dynein_HC_stalk"/>
</dbReference>
<evidence type="ECO:0000313" key="5">
    <source>
        <dbReference type="EMBL" id="KAA0145827.1"/>
    </source>
</evidence>
<evidence type="ECO:0008006" key="7">
    <source>
        <dbReference type="Google" id="ProtNLM"/>
    </source>
</evidence>
<dbReference type="AlphaFoldDB" id="A0A5A8BZM3"/>
<sequence length="653" mass="72451">MEFLRSRVARNLHLVLCFSPVGESFRIRARRFPGLINCTAINRFFDWPEDALQSVAKRFLEDVDLSSPEISANVAEHMASVHLAVTEKSVSFLEKARRRNYVTPKSFLVAHRLLLAPAAGESASSRERTSSGFADGLSTLRRPPTTSTSSKKDLEHTMENVAEQVANTQELLKAAAPAVADVTNAVLIMVYKEKDKNLNWKRAKKMMNNPTSFVAELLEFAKPPEEGEGVQGIDDDTVRRIEKYTADDAVEAGFKPEAMKKSSSAASNLCEFVISCYKYNRIYVKRAEALDPPTVERLKHSELMLIGDVLLSAAFVSYIGAFRLPVPRRALEETLQGIKWLRERERDNNLKVIQLSASQVASTTSPHAITNGWTIIVENCDEDLDATLDRDQAQCTMINFIATEVGLQDQLLAQAVNKEKPELESAKQEPRGALQQVKLNAINHMYQYSLDSFMLYFFKAIREAPASDTRGGARRLPAHHASAWPSTPGSAAALFEDHKLVLLSQLTFQLMARNEAGRRRGEVLDATFKDSLPNTPSTSSSAPVPTSSPDLDQMAVTYGFPKGEKYHNILDTFALDNEGRGSHEDFRLFLTSEPAAGIPIGILNRSIKLTNEPPTGLKANLKRAFCSFKPELINDIDSKQRSILFGLCTSTPS</sequence>
<feature type="region of interest" description="Disordered" evidence="1">
    <location>
        <begin position="125"/>
        <end position="154"/>
    </location>
</feature>
<feature type="compositionally biased region" description="Low complexity" evidence="1">
    <location>
        <begin position="137"/>
        <end position="149"/>
    </location>
</feature>
<evidence type="ECO:0000313" key="6">
    <source>
        <dbReference type="Proteomes" id="UP000325113"/>
    </source>
</evidence>
<dbReference type="Pfam" id="PF12780">
    <property type="entry name" value="AAA_8"/>
    <property type="match status" value="1"/>
</dbReference>
<protein>
    <recommendedName>
        <fullName evidence="7">Dynein heavy chain AAA module D4 domain-containing protein</fullName>
    </recommendedName>
</protein>